<dbReference type="Proteomes" id="UP000251213">
    <property type="component" value="Unassembled WGS sequence"/>
</dbReference>
<dbReference type="InterPro" id="IPR014710">
    <property type="entry name" value="RmlC-like_jellyroll"/>
</dbReference>
<keyword evidence="4" id="KW-0560">Oxidoreductase</keyword>
<dbReference type="CDD" id="cd10548">
    <property type="entry name" value="cupin_CDO"/>
    <property type="match status" value="1"/>
</dbReference>
<reference evidence="7 8" key="1">
    <citation type="submission" date="2018-06" db="EMBL/GenBank/DDBJ databases">
        <title>Thermoflavimicrobium daqus sp. nov., a thermophilic microbe isolated from Moutai-flavour Daqu.</title>
        <authorList>
            <person name="Wang X."/>
            <person name="Zhou H."/>
        </authorList>
    </citation>
    <scope>NUCLEOTIDE SEQUENCE [LARGE SCALE GENOMIC DNA]</scope>
    <source>
        <strain evidence="7 8">FBKL4.011</strain>
    </source>
</reference>
<evidence type="ECO:0000313" key="7">
    <source>
        <dbReference type="EMBL" id="RAL26936.1"/>
    </source>
</evidence>
<dbReference type="OrthoDB" id="7059163at2"/>
<evidence type="ECO:0000256" key="3">
    <source>
        <dbReference type="ARBA" id="ARBA00022964"/>
    </source>
</evidence>
<feature type="binding site" evidence="6">
    <location>
        <position position="77"/>
    </location>
    <ligand>
        <name>Fe cation</name>
        <dbReference type="ChEBI" id="CHEBI:24875"/>
        <note>catalytic</note>
    </ligand>
</feature>
<feature type="binding site" evidence="6">
    <location>
        <position position="75"/>
    </location>
    <ligand>
        <name>Fe cation</name>
        <dbReference type="ChEBI" id="CHEBI:24875"/>
        <note>catalytic</note>
    </ligand>
</feature>
<dbReference type="InterPro" id="IPR010300">
    <property type="entry name" value="CDO_1"/>
</dbReference>
<dbReference type="PANTHER" id="PTHR12918">
    <property type="entry name" value="CYSTEINE DIOXYGENASE"/>
    <property type="match status" value="1"/>
</dbReference>
<dbReference type="RefSeq" id="WP_113657540.1">
    <property type="nucleotide sequence ID" value="NZ_KZ845663.1"/>
</dbReference>
<reference evidence="7 8" key="2">
    <citation type="submission" date="2018-06" db="EMBL/GenBank/DDBJ databases">
        <authorList>
            <person name="Zhirakovskaya E."/>
        </authorList>
    </citation>
    <scope>NUCLEOTIDE SEQUENCE [LARGE SCALE GENOMIC DNA]</scope>
    <source>
        <strain evidence="7 8">FBKL4.011</strain>
    </source>
</reference>
<evidence type="ECO:0000256" key="2">
    <source>
        <dbReference type="ARBA" id="ARBA00022723"/>
    </source>
</evidence>
<dbReference type="AlphaFoldDB" id="A0A364K9F8"/>
<feature type="binding site" evidence="6">
    <location>
        <position position="126"/>
    </location>
    <ligand>
        <name>Fe cation</name>
        <dbReference type="ChEBI" id="CHEBI:24875"/>
        <note>catalytic</note>
    </ligand>
</feature>
<organism evidence="7 8">
    <name type="scientific">Thermoflavimicrobium daqui</name>
    <dbReference type="NCBI Taxonomy" id="2137476"/>
    <lineage>
        <taxon>Bacteria</taxon>
        <taxon>Bacillati</taxon>
        <taxon>Bacillota</taxon>
        <taxon>Bacilli</taxon>
        <taxon>Bacillales</taxon>
        <taxon>Thermoactinomycetaceae</taxon>
        <taxon>Thermoflavimicrobium</taxon>
    </lineage>
</organism>
<comment type="similarity">
    <text evidence="1">Belongs to the cysteine dioxygenase family.</text>
</comment>
<evidence type="ECO:0000256" key="6">
    <source>
        <dbReference type="PIRSR" id="PIRSR610300-51"/>
    </source>
</evidence>
<evidence type="ECO:0000256" key="5">
    <source>
        <dbReference type="ARBA" id="ARBA00023004"/>
    </source>
</evidence>
<dbReference type="SUPFAM" id="SSF51182">
    <property type="entry name" value="RmlC-like cupins"/>
    <property type="match status" value="1"/>
</dbReference>
<evidence type="ECO:0000313" key="8">
    <source>
        <dbReference type="Proteomes" id="UP000251213"/>
    </source>
</evidence>
<name>A0A364K9F8_9BACL</name>
<keyword evidence="5 6" id="KW-0408">Iron</keyword>
<sequence>MELKERVQQAFAKLANPSSNDLKKAIKSLKITLEELQPYLNDPETFPYGRNIIYKNDTVEVVVNNWANRFACAPHDHGKSFGWIYFVYGDALHEIYTLDQKEVLTHTATRIEKEGTAFLETSQLIHSIENPSEQDMLVTFHVYSPPIKDMKVYNLEKCLGCIVSEKCGAWWPDEQREVFKFMKQSRKIKN</sequence>
<dbReference type="PANTHER" id="PTHR12918:SF1">
    <property type="entry name" value="CYSTEINE DIOXYGENASE TYPE 1"/>
    <property type="match status" value="1"/>
</dbReference>
<dbReference type="Gene3D" id="2.60.120.10">
    <property type="entry name" value="Jelly Rolls"/>
    <property type="match status" value="1"/>
</dbReference>
<evidence type="ECO:0000256" key="4">
    <source>
        <dbReference type="ARBA" id="ARBA00023002"/>
    </source>
</evidence>
<keyword evidence="8" id="KW-1185">Reference proteome</keyword>
<evidence type="ECO:0008006" key="9">
    <source>
        <dbReference type="Google" id="ProtNLM"/>
    </source>
</evidence>
<dbReference type="GO" id="GO:0016702">
    <property type="term" value="F:oxidoreductase activity, acting on single donors with incorporation of molecular oxygen, incorporation of two atoms of oxygen"/>
    <property type="evidence" value="ECO:0007669"/>
    <property type="project" value="InterPro"/>
</dbReference>
<dbReference type="GO" id="GO:0008198">
    <property type="term" value="F:ferrous iron binding"/>
    <property type="evidence" value="ECO:0007669"/>
    <property type="project" value="TreeGrafter"/>
</dbReference>
<dbReference type="EMBL" id="QJKK01000001">
    <property type="protein sequence ID" value="RAL26936.1"/>
    <property type="molecule type" value="Genomic_DNA"/>
</dbReference>
<accession>A0A364K9F8</accession>
<gene>
    <name evidence="7" type="ORF">DL897_02510</name>
</gene>
<evidence type="ECO:0000256" key="1">
    <source>
        <dbReference type="ARBA" id="ARBA00006622"/>
    </source>
</evidence>
<proteinExistence type="inferred from homology"/>
<keyword evidence="3" id="KW-0223">Dioxygenase</keyword>
<comment type="caution">
    <text evidence="7">The sequence shown here is derived from an EMBL/GenBank/DDBJ whole genome shotgun (WGS) entry which is preliminary data.</text>
</comment>
<dbReference type="InterPro" id="IPR011051">
    <property type="entry name" value="RmlC_Cupin_sf"/>
</dbReference>
<keyword evidence="2 6" id="KW-0479">Metal-binding</keyword>
<dbReference type="Pfam" id="PF05995">
    <property type="entry name" value="CDO_I"/>
    <property type="match status" value="1"/>
</dbReference>
<protein>
    <recommendedName>
        <fullName evidence="9">Cysteine dioxygenase</fullName>
    </recommendedName>
</protein>